<keyword evidence="1" id="KW-1133">Transmembrane helix</keyword>
<dbReference type="RefSeq" id="WP_071388625.1">
    <property type="nucleotide sequence ID" value="NZ_MLQS01000001.1"/>
</dbReference>
<keyword evidence="3" id="KW-1185">Reference proteome</keyword>
<accession>A0A1S2MEE6</accession>
<dbReference type="EMBL" id="MLQS01000001">
    <property type="protein sequence ID" value="OIJ22055.1"/>
    <property type="molecule type" value="Genomic_DNA"/>
</dbReference>
<dbReference type="AlphaFoldDB" id="A0A1S2MEE6"/>
<dbReference type="STRING" id="472963.BKP45_05095"/>
<comment type="caution">
    <text evidence="2">The sequence shown here is derived from an EMBL/GenBank/DDBJ whole genome shotgun (WGS) entry which is preliminary data.</text>
</comment>
<keyword evidence="1" id="KW-0812">Transmembrane</keyword>
<name>A0A1S2MEE6_9BACI</name>
<evidence type="ECO:0000256" key="1">
    <source>
        <dbReference type="SAM" id="Phobius"/>
    </source>
</evidence>
<dbReference type="Proteomes" id="UP000180057">
    <property type="component" value="Unassembled WGS sequence"/>
</dbReference>
<protein>
    <submittedName>
        <fullName evidence="2">Uncharacterized protein</fullName>
    </submittedName>
</protein>
<dbReference type="OrthoDB" id="2902592at2"/>
<sequence>MFFKRKKDNELFPDTNDVLIVFDDEKKTSDIQRINEIRDNSLYVHGHYNIPIEDTEITNSEEGRNFFYRAPSQSITETRRLAQLEKSIVLRHITEYKQPQDENGTDITKMLLIGAIIVAFIMFGLQGCSGSGGV</sequence>
<gene>
    <name evidence="2" type="ORF">BKP45_05095</name>
</gene>
<organism evidence="2 3">
    <name type="scientific">Anaerobacillus alkalidiazotrophicus</name>
    <dbReference type="NCBI Taxonomy" id="472963"/>
    <lineage>
        <taxon>Bacteria</taxon>
        <taxon>Bacillati</taxon>
        <taxon>Bacillota</taxon>
        <taxon>Bacilli</taxon>
        <taxon>Bacillales</taxon>
        <taxon>Bacillaceae</taxon>
        <taxon>Anaerobacillus</taxon>
    </lineage>
</organism>
<reference evidence="2 3" key="1">
    <citation type="submission" date="2016-10" db="EMBL/GenBank/DDBJ databases">
        <title>Draft genome sequences of four alkaliphilic bacteria belonging to the Anaerobacillus genus.</title>
        <authorList>
            <person name="Bassil N.M."/>
            <person name="Lloyd J.R."/>
        </authorList>
    </citation>
    <scope>NUCLEOTIDE SEQUENCE [LARGE SCALE GENOMIC DNA]</scope>
    <source>
        <strain evidence="2 3">DSM 22531</strain>
    </source>
</reference>
<keyword evidence="1" id="KW-0472">Membrane</keyword>
<feature type="transmembrane region" description="Helical" evidence="1">
    <location>
        <begin position="107"/>
        <end position="125"/>
    </location>
</feature>
<evidence type="ECO:0000313" key="2">
    <source>
        <dbReference type="EMBL" id="OIJ22055.1"/>
    </source>
</evidence>
<evidence type="ECO:0000313" key="3">
    <source>
        <dbReference type="Proteomes" id="UP000180057"/>
    </source>
</evidence>
<proteinExistence type="predicted"/>